<feature type="site" description="Involved in the stabilization of negative charge on the oxyanion by the formation of the oxyanion hole" evidence="9">
    <location>
        <position position="115"/>
    </location>
</feature>
<dbReference type="InterPro" id="IPR042195">
    <property type="entry name" value="ArgJ_beta_C"/>
</dbReference>
<dbReference type="FunFam" id="3.60.70.12:FF:000001">
    <property type="entry name" value="Arginine biosynthesis bifunctional protein ArgJ, chloroplastic"/>
    <property type="match status" value="1"/>
</dbReference>
<dbReference type="OrthoDB" id="9804242at2"/>
<dbReference type="GO" id="GO:0006592">
    <property type="term" value="P:ornithine biosynthetic process"/>
    <property type="evidence" value="ECO:0007669"/>
    <property type="project" value="TreeGrafter"/>
</dbReference>
<keyword evidence="5 9" id="KW-0808">Transferase</keyword>
<dbReference type="FunFam" id="3.10.20.340:FF:000001">
    <property type="entry name" value="Arginine biosynthesis bifunctional protein ArgJ, chloroplastic"/>
    <property type="match status" value="1"/>
</dbReference>
<comment type="pathway">
    <text evidence="9">Amino-acid biosynthesis; L-arginine biosynthesis; N(2)-acetyl-L-ornithine from L-glutamate: step 1/4.</text>
</comment>
<proteinExistence type="inferred from homology"/>
<dbReference type="GO" id="GO:0004358">
    <property type="term" value="F:L-glutamate N-acetyltransferase activity, acting on acetyl-L-ornithine as donor"/>
    <property type="evidence" value="ECO:0007669"/>
    <property type="project" value="UniProtKB-UniRule"/>
</dbReference>
<feature type="binding site" evidence="9">
    <location>
        <position position="400"/>
    </location>
    <ligand>
        <name>substrate</name>
    </ligand>
</feature>
<protein>
    <recommendedName>
        <fullName evidence="9">Arginine biosynthesis bifunctional protein ArgJ</fullName>
    </recommendedName>
    <domain>
        <recommendedName>
            <fullName evidence="9">Glutamate N-acetyltransferase</fullName>
            <ecNumber evidence="9">2.3.1.35</ecNumber>
        </recommendedName>
        <alternativeName>
            <fullName evidence="9">Ornithine acetyltransferase</fullName>
            <shortName evidence="9">OATase</shortName>
        </alternativeName>
        <alternativeName>
            <fullName evidence="9">Ornithine transacetylase</fullName>
        </alternativeName>
    </domain>
    <domain>
        <recommendedName>
            <fullName evidence="9">Amino-acid acetyltransferase</fullName>
            <ecNumber evidence="9">2.3.1.1</ecNumber>
        </recommendedName>
        <alternativeName>
            <fullName evidence="9">N-acetylglutamate synthase</fullName>
            <shortName evidence="9">AGSase</shortName>
        </alternativeName>
    </domain>
    <component>
        <recommendedName>
            <fullName evidence="9">Arginine biosynthesis bifunctional protein ArgJ alpha chain</fullName>
        </recommendedName>
    </component>
    <component>
        <recommendedName>
            <fullName evidence="9">Arginine biosynthesis bifunctional protein ArgJ beta chain</fullName>
        </recommendedName>
    </component>
</protein>
<keyword evidence="9" id="KW-0963">Cytoplasm</keyword>
<evidence type="ECO:0000256" key="7">
    <source>
        <dbReference type="ARBA" id="ARBA00023315"/>
    </source>
</evidence>
<dbReference type="PANTHER" id="PTHR23100:SF0">
    <property type="entry name" value="ARGININE BIOSYNTHESIS BIFUNCTIONAL PROTEIN ARGJ, MITOCHONDRIAL"/>
    <property type="match status" value="1"/>
</dbReference>
<dbReference type="CDD" id="cd02152">
    <property type="entry name" value="OAT"/>
    <property type="match status" value="1"/>
</dbReference>
<gene>
    <name evidence="9 10" type="primary">argJ</name>
    <name evidence="10" type="ORF">GQA94_08655</name>
</gene>
<evidence type="ECO:0000256" key="8">
    <source>
        <dbReference type="ARBA" id="ARBA00049439"/>
    </source>
</evidence>
<keyword evidence="6 9" id="KW-0068">Autocatalytic cleavage</keyword>
<feature type="binding site" evidence="9">
    <location>
        <position position="152"/>
    </location>
    <ligand>
        <name>substrate</name>
    </ligand>
</feature>
<keyword evidence="9" id="KW-0511">Multifunctional enzyme</keyword>
<dbReference type="GO" id="GO:0006526">
    <property type="term" value="P:L-arginine biosynthetic process"/>
    <property type="evidence" value="ECO:0007669"/>
    <property type="project" value="UniProtKB-UniRule"/>
</dbReference>
<dbReference type="EMBL" id="CP046902">
    <property type="protein sequence ID" value="QGZ30123.1"/>
    <property type="molecule type" value="Genomic_DNA"/>
</dbReference>
<comment type="catalytic activity">
    <reaction evidence="9">
        <text>L-glutamate + acetyl-CoA = N-acetyl-L-glutamate + CoA + H(+)</text>
        <dbReference type="Rhea" id="RHEA:24292"/>
        <dbReference type="ChEBI" id="CHEBI:15378"/>
        <dbReference type="ChEBI" id="CHEBI:29985"/>
        <dbReference type="ChEBI" id="CHEBI:44337"/>
        <dbReference type="ChEBI" id="CHEBI:57287"/>
        <dbReference type="ChEBI" id="CHEBI:57288"/>
        <dbReference type="EC" id="2.3.1.1"/>
    </reaction>
</comment>
<dbReference type="Gene3D" id="3.60.70.12">
    <property type="entry name" value="L-amino peptidase D-ALA esterase/amidase"/>
    <property type="match status" value="1"/>
</dbReference>
<feature type="binding site" evidence="9">
    <location>
        <position position="189"/>
    </location>
    <ligand>
        <name>substrate</name>
    </ligand>
</feature>
<dbReference type="NCBIfam" id="TIGR00120">
    <property type="entry name" value="ArgJ"/>
    <property type="match status" value="1"/>
</dbReference>
<evidence type="ECO:0000256" key="3">
    <source>
        <dbReference type="ARBA" id="ARBA00022571"/>
    </source>
</evidence>
<feature type="binding site" evidence="9">
    <location>
        <position position="178"/>
    </location>
    <ligand>
        <name>substrate</name>
    </ligand>
</feature>
<keyword evidence="4 9" id="KW-0028">Amino-acid biosynthesis</keyword>
<feature type="site" description="Cleavage; by autolysis" evidence="9">
    <location>
        <begin position="188"/>
        <end position="189"/>
    </location>
</feature>
<feature type="chain" id="PRO_5026408931" description="Arginine biosynthesis bifunctional protein ArgJ beta chain" evidence="9">
    <location>
        <begin position="189"/>
        <end position="405"/>
    </location>
</feature>
<dbReference type="Proteomes" id="UP000438983">
    <property type="component" value="Chromosome"/>
</dbReference>
<feature type="binding site" evidence="9">
    <location>
        <position position="276"/>
    </location>
    <ligand>
        <name>substrate</name>
    </ligand>
</feature>
<evidence type="ECO:0000256" key="4">
    <source>
        <dbReference type="ARBA" id="ARBA00022605"/>
    </source>
</evidence>
<dbReference type="SUPFAM" id="SSF56266">
    <property type="entry name" value="DmpA/ArgJ-like"/>
    <property type="match status" value="1"/>
</dbReference>
<dbReference type="PANTHER" id="PTHR23100">
    <property type="entry name" value="ARGININE BIOSYNTHESIS BIFUNCTIONAL PROTEIN ARGJ"/>
    <property type="match status" value="1"/>
</dbReference>
<reference evidence="10 11" key="1">
    <citation type="submission" date="2019-12" db="EMBL/GenBank/DDBJ databases">
        <title>Complete genome sequence of Pseudomonas stutzeri.</title>
        <authorList>
            <person name="Lim S.R."/>
            <person name="Kim J.H."/>
        </authorList>
    </citation>
    <scope>NUCLEOTIDE SEQUENCE [LARGE SCALE GENOMIC DNA]</scope>
    <source>
        <strain evidence="10 11">PM101005</strain>
    </source>
</reference>
<dbReference type="Pfam" id="PF01960">
    <property type="entry name" value="ArgJ"/>
    <property type="match status" value="1"/>
</dbReference>
<dbReference type="AlphaFoldDB" id="A0A6I6LLP9"/>
<dbReference type="RefSeq" id="WP_158187627.1">
    <property type="nucleotide sequence ID" value="NZ_CP046902.1"/>
</dbReference>
<dbReference type="InterPro" id="IPR002813">
    <property type="entry name" value="Arg_biosynth_ArgJ"/>
</dbReference>
<comment type="subunit">
    <text evidence="2 9">Heterotetramer of two alpha and two beta chains.</text>
</comment>
<dbReference type="InterPro" id="IPR016117">
    <property type="entry name" value="ArgJ-like_dom_sf"/>
</dbReference>
<dbReference type="UniPathway" id="UPA00068">
    <property type="reaction ID" value="UER00106"/>
</dbReference>
<evidence type="ECO:0000256" key="6">
    <source>
        <dbReference type="ARBA" id="ARBA00022813"/>
    </source>
</evidence>
<dbReference type="HAMAP" id="MF_01106">
    <property type="entry name" value="ArgJ"/>
    <property type="match status" value="1"/>
</dbReference>
<keyword evidence="3 9" id="KW-0055">Arginine biosynthesis</keyword>
<keyword evidence="7 9" id="KW-0012">Acyltransferase</keyword>
<comment type="catalytic activity">
    <reaction evidence="8 9">
        <text>N(2)-acetyl-L-ornithine + L-glutamate = N-acetyl-L-glutamate + L-ornithine</text>
        <dbReference type="Rhea" id="RHEA:15349"/>
        <dbReference type="ChEBI" id="CHEBI:29985"/>
        <dbReference type="ChEBI" id="CHEBI:44337"/>
        <dbReference type="ChEBI" id="CHEBI:46911"/>
        <dbReference type="ChEBI" id="CHEBI:57805"/>
        <dbReference type="EC" id="2.3.1.35"/>
    </reaction>
</comment>
<evidence type="ECO:0000313" key="10">
    <source>
        <dbReference type="EMBL" id="QGZ30123.1"/>
    </source>
</evidence>
<feature type="chain" id="PRO_5026408930" description="Arginine biosynthesis bifunctional protein ArgJ alpha chain" evidence="9">
    <location>
        <begin position="1"/>
        <end position="188"/>
    </location>
</feature>
<dbReference type="GO" id="GO:0004042">
    <property type="term" value="F:L-glutamate N-acetyltransferase activity"/>
    <property type="evidence" value="ECO:0007669"/>
    <property type="project" value="UniProtKB-UniRule"/>
</dbReference>
<organism evidence="10 11">
    <name type="scientific">Stutzerimonas stutzeri</name>
    <name type="common">Pseudomonas stutzeri</name>
    <dbReference type="NCBI Taxonomy" id="316"/>
    <lineage>
        <taxon>Bacteria</taxon>
        <taxon>Pseudomonadati</taxon>
        <taxon>Pseudomonadota</taxon>
        <taxon>Gammaproteobacteria</taxon>
        <taxon>Pseudomonadales</taxon>
        <taxon>Pseudomonadaceae</taxon>
        <taxon>Stutzerimonas</taxon>
    </lineage>
</organism>
<comment type="function">
    <text evidence="9">Catalyzes two activities which are involved in the cyclic version of arginine biosynthesis: the synthesis of N-acetylglutamate from glutamate and acetyl-CoA as the acetyl donor, and of ornithine by transacetylation between N(2)-acetylornithine and glutamate.</text>
</comment>
<name>A0A6I6LLP9_STUST</name>
<comment type="subcellular location">
    <subcellularLocation>
        <location evidence="9">Cytoplasm</location>
    </subcellularLocation>
</comment>
<comment type="similarity">
    <text evidence="1 9">Belongs to the ArgJ family.</text>
</comment>
<dbReference type="NCBIfam" id="NF003802">
    <property type="entry name" value="PRK05388.1"/>
    <property type="match status" value="1"/>
</dbReference>
<comment type="pathway">
    <text evidence="9">Amino-acid biosynthesis; L-arginine biosynthesis; L-ornithine and N-acetyl-L-glutamate from L-glutamate and N(2)-acetyl-L-ornithine (cyclic): step 1/1.</text>
</comment>
<evidence type="ECO:0000256" key="5">
    <source>
        <dbReference type="ARBA" id="ARBA00022679"/>
    </source>
</evidence>
<dbReference type="EC" id="2.3.1.1" evidence="9"/>
<accession>A0A6I6LLP9</accession>
<evidence type="ECO:0000256" key="1">
    <source>
        <dbReference type="ARBA" id="ARBA00006774"/>
    </source>
</evidence>
<dbReference type="Gene3D" id="3.10.20.340">
    <property type="entry name" value="ArgJ beta chain, C-terminal domain"/>
    <property type="match status" value="1"/>
</dbReference>
<sequence>MAVGLGPLPTLHPVPGFELGIASAGIKRPGRKDVVVMRCAEGSTVAGVFTLNAFCAAPVILAKQRAQGTVRYLLTNTGNANAGTGEPGMQAAIRSCASLAALAGVDEQAILPFSTGVIGEPLPVEKIEAALPAALADLDENNWADAATGIMTTDTLPKGASRQFEYQGVTVTVTGISKGAGMIRPNMATMLGYIATDAKVDQAVLQDLLRDAANKSFNRITIDGDTSTNDCCMLVATGKAALPEITEARGELFAQLKQAVFEVSMEIAQSIVRDGEGATKFVTVVVNGGKNHQECLDVGYAVAHSPLIKTALFASDPNWGRILAAVGRAGVPELDVSKIDVYLGAVCIASQGGRSPSYTEEQGAAVMAEEEIEIRIELGRGTCSETIWTTDLSHEYVRINAEYRT</sequence>
<evidence type="ECO:0000256" key="2">
    <source>
        <dbReference type="ARBA" id="ARBA00011475"/>
    </source>
</evidence>
<feature type="site" description="Involved in the stabilization of negative charge on the oxyanion by the formation of the oxyanion hole" evidence="9">
    <location>
        <position position="116"/>
    </location>
</feature>
<evidence type="ECO:0000313" key="11">
    <source>
        <dbReference type="Proteomes" id="UP000438983"/>
    </source>
</evidence>
<feature type="active site" description="Nucleophile" evidence="9">
    <location>
        <position position="189"/>
    </location>
</feature>
<dbReference type="EC" id="2.3.1.35" evidence="9"/>
<feature type="binding site" evidence="9">
    <location>
        <position position="405"/>
    </location>
    <ligand>
        <name>substrate</name>
    </ligand>
</feature>
<dbReference type="GO" id="GO:0005737">
    <property type="term" value="C:cytoplasm"/>
    <property type="evidence" value="ECO:0007669"/>
    <property type="project" value="UniProtKB-SubCell"/>
</dbReference>
<evidence type="ECO:0000256" key="9">
    <source>
        <dbReference type="HAMAP-Rule" id="MF_01106"/>
    </source>
</evidence>